<accession>A0AAD6UTJ6</accession>
<evidence type="ECO:0000313" key="2">
    <source>
        <dbReference type="Proteomes" id="UP001219525"/>
    </source>
</evidence>
<reference evidence="1" key="1">
    <citation type="submission" date="2023-03" db="EMBL/GenBank/DDBJ databases">
        <title>Massive genome expansion in bonnet fungi (Mycena s.s.) driven by repeated elements and novel gene families across ecological guilds.</title>
        <authorList>
            <consortium name="Lawrence Berkeley National Laboratory"/>
            <person name="Harder C.B."/>
            <person name="Miyauchi S."/>
            <person name="Viragh M."/>
            <person name="Kuo A."/>
            <person name="Thoen E."/>
            <person name="Andreopoulos B."/>
            <person name="Lu D."/>
            <person name="Skrede I."/>
            <person name="Drula E."/>
            <person name="Henrissat B."/>
            <person name="Morin E."/>
            <person name="Kohler A."/>
            <person name="Barry K."/>
            <person name="LaButti K."/>
            <person name="Morin E."/>
            <person name="Salamov A."/>
            <person name="Lipzen A."/>
            <person name="Mereny Z."/>
            <person name="Hegedus B."/>
            <person name="Baldrian P."/>
            <person name="Stursova M."/>
            <person name="Weitz H."/>
            <person name="Taylor A."/>
            <person name="Grigoriev I.V."/>
            <person name="Nagy L.G."/>
            <person name="Martin F."/>
            <person name="Kauserud H."/>
        </authorList>
    </citation>
    <scope>NUCLEOTIDE SEQUENCE</scope>
    <source>
        <strain evidence="1">9144</strain>
    </source>
</reference>
<dbReference type="InterPro" id="IPR052953">
    <property type="entry name" value="Ser-rich/MCO-related"/>
</dbReference>
<name>A0AAD6UTJ6_9AGAR</name>
<gene>
    <name evidence="1" type="ORF">GGX14DRAFT_596436</name>
</gene>
<feature type="non-terminal residue" evidence="1">
    <location>
        <position position="136"/>
    </location>
</feature>
<dbReference type="PANTHER" id="PTHR34883">
    <property type="entry name" value="SERINE-RICH PROTEIN, PUTATIVE-RELATED-RELATED"/>
    <property type="match status" value="1"/>
</dbReference>
<dbReference type="CDD" id="cd00920">
    <property type="entry name" value="Cupredoxin"/>
    <property type="match status" value="1"/>
</dbReference>
<dbReference type="EMBL" id="JARJCW010000125">
    <property type="protein sequence ID" value="KAJ7192003.1"/>
    <property type="molecule type" value="Genomic_DNA"/>
</dbReference>
<dbReference type="AlphaFoldDB" id="A0AAD6UTJ6"/>
<sequence>MSTTVVINVGVPTSTPGGKYQFSPPQIRNASNGTVVSFQFSGRPGNHSVTQSTFASPCTPSPGGFSSGFHCVGPNYNTQWQWPTWTHVVANDQEPLWFYCAQKDLLPHCEAGMVGVINEQAGWHSFAEFQAKAEAL</sequence>
<organism evidence="1 2">
    <name type="scientific">Mycena pura</name>
    <dbReference type="NCBI Taxonomy" id="153505"/>
    <lineage>
        <taxon>Eukaryota</taxon>
        <taxon>Fungi</taxon>
        <taxon>Dikarya</taxon>
        <taxon>Basidiomycota</taxon>
        <taxon>Agaricomycotina</taxon>
        <taxon>Agaricomycetes</taxon>
        <taxon>Agaricomycetidae</taxon>
        <taxon>Agaricales</taxon>
        <taxon>Marasmiineae</taxon>
        <taxon>Mycenaceae</taxon>
        <taxon>Mycena</taxon>
    </lineage>
</organism>
<proteinExistence type="predicted"/>
<dbReference type="Proteomes" id="UP001219525">
    <property type="component" value="Unassembled WGS sequence"/>
</dbReference>
<comment type="caution">
    <text evidence="1">The sequence shown here is derived from an EMBL/GenBank/DDBJ whole genome shotgun (WGS) entry which is preliminary data.</text>
</comment>
<dbReference type="InterPro" id="IPR008972">
    <property type="entry name" value="Cupredoxin"/>
</dbReference>
<dbReference type="PANTHER" id="PTHR34883:SF15">
    <property type="entry name" value="EXTRACELLULAR SERINE-RICH PROTEIN"/>
    <property type="match status" value="1"/>
</dbReference>
<protein>
    <submittedName>
        <fullName evidence="1">Uncharacterized protein</fullName>
    </submittedName>
</protein>
<keyword evidence="2" id="KW-1185">Reference proteome</keyword>
<dbReference type="Gene3D" id="2.60.40.420">
    <property type="entry name" value="Cupredoxins - blue copper proteins"/>
    <property type="match status" value="1"/>
</dbReference>
<evidence type="ECO:0000313" key="1">
    <source>
        <dbReference type="EMBL" id="KAJ7192003.1"/>
    </source>
</evidence>
<dbReference type="SUPFAM" id="SSF49503">
    <property type="entry name" value="Cupredoxins"/>
    <property type="match status" value="1"/>
</dbReference>